<dbReference type="InterPro" id="IPR014729">
    <property type="entry name" value="Rossmann-like_a/b/a_fold"/>
</dbReference>
<comment type="function">
    <text evidence="1">Catalyzes the phosphorylation of riboflavin to FMN followed by the adenylation of FMN to FAD.</text>
</comment>
<evidence type="ECO:0000256" key="17">
    <source>
        <dbReference type="ARBA" id="ARBA00048478"/>
    </source>
</evidence>
<evidence type="ECO:0000256" key="12">
    <source>
        <dbReference type="ARBA" id="ARBA00022827"/>
    </source>
</evidence>
<comment type="subcellular location">
    <subcellularLocation>
        <location evidence="19">Cytoplasm</location>
    </subcellularLocation>
</comment>
<comment type="caution">
    <text evidence="21">The sequence shown here is derived from an EMBL/GenBank/DDBJ whole genome shotgun (WGS) entry which is preliminary data.</text>
</comment>
<dbReference type="Gene3D" id="3.40.50.620">
    <property type="entry name" value="HUPs"/>
    <property type="match status" value="1"/>
</dbReference>
<dbReference type="SUPFAM" id="SSF52374">
    <property type="entry name" value="Nucleotidylyl transferase"/>
    <property type="match status" value="1"/>
</dbReference>
<reference evidence="21" key="1">
    <citation type="journal article" date="2020" name="mSystems">
        <title>Genome- and Community-Level Interaction Insights into Carbon Utilization and Element Cycling Functions of Hydrothermarchaeota in Hydrothermal Sediment.</title>
        <authorList>
            <person name="Zhou Z."/>
            <person name="Liu Y."/>
            <person name="Xu W."/>
            <person name="Pan J."/>
            <person name="Luo Z.H."/>
            <person name="Li M."/>
        </authorList>
    </citation>
    <scope>NUCLEOTIDE SEQUENCE [LARGE SCALE GENOMIC DNA]</scope>
    <source>
        <strain evidence="21">SpSt-81</strain>
    </source>
</reference>
<dbReference type="GO" id="GO:0005524">
    <property type="term" value="F:ATP binding"/>
    <property type="evidence" value="ECO:0007669"/>
    <property type="project" value="UniProtKB-UniRule"/>
</dbReference>
<dbReference type="Gene3D" id="2.40.30.30">
    <property type="entry name" value="Riboflavin kinase-like"/>
    <property type="match status" value="1"/>
</dbReference>
<dbReference type="GO" id="GO:0006220">
    <property type="term" value="P:pyrimidine nucleotide metabolic process"/>
    <property type="evidence" value="ECO:0007669"/>
    <property type="project" value="UniProtKB-UniRule"/>
</dbReference>
<dbReference type="EMBL" id="DTIN01000009">
    <property type="protein sequence ID" value="HFX12961.1"/>
    <property type="molecule type" value="Genomic_DNA"/>
</dbReference>
<dbReference type="Gene3D" id="3.40.50.300">
    <property type="entry name" value="P-loop containing nucleotide triphosphate hydrolases"/>
    <property type="match status" value="1"/>
</dbReference>
<keyword evidence="8 19" id="KW-0808">Transferase</keyword>
<keyword evidence="10 19" id="KW-0547">Nucleotide-binding</keyword>
<dbReference type="Pfam" id="PF02224">
    <property type="entry name" value="Cytidylate_kin"/>
    <property type="match status" value="1"/>
</dbReference>
<keyword evidence="19" id="KW-0963">Cytoplasm</keyword>
<evidence type="ECO:0000256" key="7">
    <source>
        <dbReference type="ARBA" id="ARBA00022643"/>
    </source>
</evidence>
<evidence type="ECO:0000256" key="4">
    <source>
        <dbReference type="ARBA" id="ARBA00009427"/>
    </source>
</evidence>
<dbReference type="GO" id="GO:0006747">
    <property type="term" value="P:FAD biosynthetic process"/>
    <property type="evidence" value="ECO:0007669"/>
    <property type="project" value="UniProtKB-UniPathway"/>
</dbReference>
<dbReference type="GO" id="GO:0005737">
    <property type="term" value="C:cytoplasm"/>
    <property type="evidence" value="ECO:0007669"/>
    <property type="project" value="UniProtKB-SubCell"/>
</dbReference>
<dbReference type="InterPro" id="IPR023465">
    <property type="entry name" value="Riboflavin_kinase_dom_sf"/>
</dbReference>
<dbReference type="InterPro" id="IPR015864">
    <property type="entry name" value="FAD_synthase"/>
</dbReference>
<evidence type="ECO:0000256" key="15">
    <source>
        <dbReference type="ARBA" id="ARBA00047615"/>
    </source>
</evidence>
<evidence type="ECO:0000256" key="11">
    <source>
        <dbReference type="ARBA" id="ARBA00022777"/>
    </source>
</evidence>
<dbReference type="GO" id="GO:0036431">
    <property type="term" value="F:dCMP kinase activity"/>
    <property type="evidence" value="ECO:0007669"/>
    <property type="project" value="InterPro"/>
</dbReference>
<dbReference type="PANTHER" id="PTHR22749:SF6">
    <property type="entry name" value="RIBOFLAVIN KINASE"/>
    <property type="match status" value="1"/>
</dbReference>
<comment type="catalytic activity">
    <reaction evidence="18">
        <text>FMN + ATP + H(+) = FAD + diphosphate</text>
        <dbReference type="Rhea" id="RHEA:17237"/>
        <dbReference type="ChEBI" id="CHEBI:15378"/>
        <dbReference type="ChEBI" id="CHEBI:30616"/>
        <dbReference type="ChEBI" id="CHEBI:33019"/>
        <dbReference type="ChEBI" id="CHEBI:57692"/>
        <dbReference type="ChEBI" id="CHEBI:58210"/>
        <dbReference type="EC" id="2.7.7.2"/>
    </reaction>
</comment>
<evidence type="ECO:0000313" key="21">
    <source>
        <dbReference type="EMBL" id="HFX12961.1"/>
    </source>
</evidence>
<sequence length="529" mass="60995">MIMEKDIKVIKLNNIEKKGKLILSIGVFDGIHKGHSSILEEMFNYALISDSNTGIITFEDTYPKVFKNLSSFLLTKDEKREMIGLKGIDYMFCLPFDSKLRNLSPKDFIEFLRKNMEFSCILVGDNFKFGKGRTGDVSVLLELSKNYNFKVLVKPLHDIDNTTVSSSMIREALQKGDISFANKMLGYKYFIRGKVIKGDNIGEKIGFPTVNVKPDPSKLIPKNGIYKGKAKIRDKIYHSAIYIGTRPTFNGEELRIEAYLFDFAGNIYNEIIELVLEEYIRPDIKFPSLEELKKQITQDLLFIKYRIYEEEKEIKIITIDGTAGSGKTTIAKSLARKFNFDYIDSGALYRSVGLLAMKFDIFDESKLAKIIKENQIKFLWDGEKFRVFYKEMELTDLIRTTEVGLVASKIGRFRGIREIITDWQRDFLKKVKRGLVIEGRDSGTIVFPNANLKLFINANIDIRCERRAKDLNDTNKEKLLESIRERDYLDINRDVAPLRLPQGGYFIDNSYTTIDEVLNIITTLFMRSM</sequence>
<keyword evidence="14" id="KW-0511">Multifunctional enzyme</keyword>
<dbReference type="InterPro" id="IPR023468">
    <property type="entry name" value="Riboflavin_kinase"/>
</dbReference>
<gene>
    <name evidence="19" type="primary">cmk</name>
    <name evidence="21" type="ORF">ENW00_02225</name>
</gene>
<comment type="similarity">
    <text evidence="4 19">Belongs to the cytidylate kinase family. Type 1 subfamily.</text>
</comment>
<dbReference type="UniPathway" id="UPA00277">
    <property type="reaction ID" value="UER00407"/>
</dbReference>
<dbReference type="SUPFAM" id="SSF82114">
    <property type="entry name" value="Riboflavin kinase-like"/>
    <property type="match status" value="1"/>
</dbReference>
<evidence type="ECO:0000256" key="5">
    <source>
        <dbReference type="ARBA" id="ARBA00010214"/>
    </source>
</evidence>
<evidence type="ECO:0000256" key="6">
    <source>
        <dbReference type="ARBA" id="ARBA00022630"/>
    </source>
</evidence>
<dbReference type="SMART" id="SM00904">
    <property type="entry name" value="Flavokinase"/>
    <property type="match status" value="1"/>
</dbReference>
<dbReference type="InterPro" id="IPR015865">
    <property type="entry name" value="Riboflavin_kinase_bac/euk"/>
</dbReference>
<evidence type="ECO:0000256" key="10">
    <source>
        <dbReference type="ARBA" id="ARBA00022741"/>
    </source>
</evidence>
<feature type="binding site" evidence="19">
    <location>
        <begin position="321"/>
        <end position="329"/>
    </location>
    <ligand>
        <name>ATP</name>
        <dbReference type="ChEBI" id="CHEBI:30616"/>
    </ligand>
</feature>
<accession>A0A7C3RUQ7</accession>
<dbReference type="GO" id="GO:0008531">
    <property type="term" value="F:riboflavin kinase activity"/>
    <property type="evidence" value="ECO:0007669"/>
    <property type="project" value="UniProtKB-EC"/>
</dbReference>
<evidence type="ECO:0000259" key="20">
    <source>
        <dbReference type="SMART" id="SM00904"/>
    </source>
</evidence>
<dbReference type="PANTHER" id="PTHR22749">
    <property type="entry name" value="RIBOFLAVIN KINASE/FMN ADENYLYLTRANSFERASE"/>
    <property type="match status" value="1"/>
</dbReference>
<evidence type="ECO:0000256" key="16">
    <source>
        <dbReference type="ARBA" id="ARBA00047880"/>
    </source>
</evidence>
<evidence type="ECO:0000256" key="1">
    <source>
        <dbReference type="ARBA" id="ARBA00002121"/>
    </source>
</evidence>
<dbReference type="GO" id="GO:0009231">
    <property type="term" value="P:riboflavin biosynthetic process"/>
    <property type="evidence" value="ECO:0007669"/>
    <property type="project" value="InterPro"/>
</dbReference>
<name>A0A7C3RUQ7_DICTH</name>
<dbReference type="InterPro" id="IPR003136">
    <property type="entry name" value="Cytidylate_kin"/>
</dbReference>
<comment type="similarity">
    <text evidence="5">Belongs to the RibF family.</text>
</comment>
<dbReference type="Pfam" id="PF06574">
    <property type="entry name" value="FAD_syn"/>
    <property type="match status" value="1"/>
</dbReference>
<dbReference type="NCBIfam" id="TIGR00083">
    <property type="entry name" value="ribF"/>
    <property type="match status" value="1"/>
</dbReference>
<comment type="catalytic activity">
    <reaction evidence="17 19">
        <text>CMP + ATP = CDP + ADP</text>
        <dbReference type="Rhea" id="RHEA:11600"/>
        <dbReference type="ChEBI" id="CHEBI:30616"/>
        <dbReference type="ChEBI" id="CHEBI:58069"/>
        <dbReference type="ChEBI" id="CHEBI:60377"/>
        <dbReference type="ChEBI" id="CHEBI:456216"/>
        <dbReference type="EC" id="2.7.4.25"/>
    </reaction>
</comment>
<keyword evidence="9 21" id="KW-0548">Nucleotidyltransferase</keyword>
<dbReference type="Pfam" id="PF01687">
    <property type="entry name" value="Flavokinase"/>
    <property type="match status" value="1"/>
</dbReference>
<dbReference type="EC" id="2.7.4.25" evidence="19"/>
<dbReference type="InterPro" id="IPR027417">
    <property type="entry name" value="P-loop_NTPase"/>
</dbReference>
<dbReference type="CDD" id="cd02020">
    <property type="entry name" value="CMPK"/>
    <property type="match status" value="1"/>
</dbReference>
<comment type="pathway">
    <text evidence="2">Cofactor biosynthesis; FAD biosynthesis; FAD from FMN: step 1/1.</text>
</comment>
<comment type="pathway">
    <text evidence="3">Cofactor biosynthesis; FMN biosynthesis; FMN from riboflavin (ATP route): step 1/1.</text>
</comment>
<dbReference type="NCBIfam" id="TIGR00017">
    <property type="entry name" value="cmk"/>
    <property type="match status" value="1"/>
</dbReference>
<evidence type="ECO:0000256" key="9">
    <source>
        <dbReference type="ARBA" id="ARBA00022695"/>
    </source>
</evidence>
<proteinExistence type="inferred from homology"/>
<keyword evidence="12" id="KW-0274">FAD</keyword>
<comment type="catalytic activity">
    <reaction evidence="15 19">
        <text>dCMP + ATP = dCDP + ADP</text>
        <dbReference type="Rhea" id="RHEA:25094"/>
        <dbReference type="ChEBI" id="CHEBI:30616"/>
        <dbReference type="ChEBI" id="CHEBI:57566"/>
        <dbReference type="ChEBI" id="CHEBI:58593"/>
        <dbReference type="ChEBI" id="CHEBI:456216"/>
        <dbReference type="EC" id="2.7.4.25"/>
    </reaction>
</comment>
<dbReference type="CDD" id="cd02064">
    <property type="entry name" value="FAD_synthetase_N"/>
    <property type="match status" value="1"/>
</dbReference>
<dbReference type="AlphaFoldDB" id="A0A7C3RUQ7"/>
<evidence type="ECO:0000256" key="19">
    <source>
        <dbReference type="HAMAP-Rule" id="MF_00238"/>
    </source>
</evidence>
<evidence type="ECO:0000256" key="13">
    <source>
        <dbReference type="ARBA" id="ARBA00022840"/>
    </source>
</evidence>
<feature type="domain" description="Riboflavin kinase" evidence="20">
    <location>
        <begin position="184"/>
        <end position="308"/>
    </location>
</feature>
<dbReference type="GO" id="GO:0003919">
    <property type="term" value="F:FMN adenylyltransferase activity"/>
    <property type="evidence" value="ECO:0007669"/>
    <property type="project" value="UniProtKB-EC"/>
</dbReference>
<evidence type="ECO:0000256" key="8">
    <source>
        <dbReference type="ARBA" id="ARBA00022679"/>
    </source>
</evidence>
<evidence type="ECO:0000256" key="18">
    <source>
        <dbReference type="ARBA" id="ARBA00049494"/>
    </source>
</evidence>
<evidence type="ECO:0000256" key="3">
    <source>
        <dbReference type="ARBA" id="ARBA00005201"/>
    </source>
</evidence>
<organism evidence="21">
    <name type="scientific">Dictyoglomus thermophilum</name>
    <dbReference type="NCBI Taxonomy" id="14"/>
    <lineage>
        <taxon>Bacteria</taxon>
        <taxon>Pseudomonadati</taxon>
        <taxon>Dictyoglomota</taxon>
        <taxon>Dictyoglomia</taxon>
        <taxon>Dictyoglomales</taxon>
        <taxon>Dictyoglomaceae</taxon>
        <taxon>Dictyoglomus</taxon>
    </lineage>
</organism>
<dbReference type="InterPro" id="IPR002606">
    <property type="entry name" value="Riboflavin_kinase_bac"/>
</dbReference>
<dbReference type="InterPro" id="IPR011994">
    <property type="entry name" value="Cytidylate_kinase_dom"/>
</dbReference>
<evidence type="ECO:0000256" key="2">
    <source>
        <dbReference type="ARBA" id="ARBA00004726"/>
    </source>
</evidence>
<keyword evidence="11 19" id="KW-0418">Kinase</keyword>
<comment type="catalytic activity">
    <reaction evidence="16">
        <text>riboflavin + ATP = FMN + ADP + H(+)</text>
        <dbReference type="Rhea" id="RHEA:14357"/>
        <dbReference type="ChEBI" id="CHEBI:15378"/>
        <dbReference type="ChEBI" id="CHEBI:30616"/>
        <dbReference type="ChEBI" id="CHEBI:57986"/>
        <dbReference type="ChEBI" id="CHEBI:58210"/>
        <dbReference type="ChEBI" id="CHEBI:456216"/>
        <dbReference type="EC" id="2.7.1.26"/>
    </reaction>
</comment>
<keyword evidence="13 19" id="KW-0067">ATP-binding</keyword>
<protein>
    <recommendedName>
        <fullName evidence="19">Cytidylate kinase</fullName>
        <shortName evidence="19">CK</shortName>
        <ecNumber evidence="19">2.7.4.25</ecNumber>
    </recommendedName>
    <alternativeName>
        <fullName evidence="19">Cytidine monophosphate kinase</fullName>
        <shortName evidence="19">CMP kinase</shortName>
    </alternativeName>
</protein>
<keyword evidence="6" id="KW-0285">Flavoprotein</keyword>
<dbReference type="UniPathway" id="UPA00276">
    <property type="reaction ID" value="UER00406"/>
</dbReference>
<dbReference type="GO" id="GO:0009398">
    <property type="term" value="P:FMN biosynthetic process"/>
    <property type="evidence" value="ECO:0007669"/>
    <property type="project" value="UniProtKB-UniPathway"/>
</dbReference>
<dbReference type="HAMAP" id="MF_00238">
    <property type="entry name" value="Cytidyl_kinase_type1"/>
    <property type="match status" value="1"/>
</dbReference>
<dbReference type="SUPFAM" id="SSF52540">
    <property type="entry name" value="P-loop containing nucleoside triphosphate hydrolases"/>
    <property type="match status" value="1"/>
</dbReference>
<dbReference type="NCBIfam" id="NF004162">
    <property type="entry name" value="PRK05627.1-5"/>
    <property type="match status" value="1"/>
</dbReference>
<evidence type="ECO:0000256" key="14">
    <source>
        <dbReference type="ARBA" id="ARBA00023268"/>
    </source>
</evidence>
<keyword evidence="7" id="KW-0288">FMN</keyword>